<reference evidence="1 2" key="1">
    <citation type="submission" date="2019-10" db="EMBL/GenBank/DDBJ databases">
        <title>New genus of Silvanigrellaceae.</title>
        <authorList>
            <person name="Pitt A."/>
            <person name="Hahn M.W."/>
        </authorList>
    </citation>
    <scope>NUCLEOTIDE SEQUENCE [LARGE SCALE GENOMIC DNA]</scope>
    <source>
        <strain evidence="1 2">33A1-SZDP</strain>
    </source>
</reference>
<organism evidence="1 2">
    <name type="scientific">Fluviispira multicolorata</name>
    <dbReference type="NCBI Taxonomy" id="2654512"/>
    <lineage>
        <taxon>Bacteria</taxon>
        <taxon>Pseudomonadati</taxon>
        <taxon>Bdellovibrionota</taxon>
        <taxon>Oligoflexia</taxon>
        <taxon>Silvanigrellales</taxon>
        <taxon>Silvanigrellaceae</taxon>
        <taxon>Fluviispira</taxon>
    </lineage>
</organism>
<dbReference type="PANTHER" id="PTHR38834:SF3">
    <property type="entry name" value="SOLUTE-BINDING PROTEIN FAMILY 3_N-TERMINAL DOMAIN-CONTAINING PROTEIN"/>
    <property type="match status" value="1"/>
</dbReference>
<evidence type="ECO:0000313" key="1">
    <source>
        <dbReference type="EMBL" id="KAB8033572.1"/>
    </source>
</evidence>
<comment type="caution">
    <text evidence="1">The sequence shown here is derived from an EMBL/GenBank/DDBJ whole genome shotgun (WGS) entry which is preliminary data.</text>
</comment>
<dbReference type="AlphaFoldDB" id="A0A833JHV5"/>
<dbReference type="Proteomes" id="UP000442694">
    <property type="component" value="Unassembled WGS sequence"/>
</dbReference>
<dbReference type="EMBL" id="WFLN01000004">
    <property type="protein sequence ID" value="KAB8033572.1"/>
    <property type="molecule type" value="Genomic_DNA"/>
</dbReference>
<accession>A0A833JHV5</accession>
<sequence>MNHEDLVAKSLFYFLLIMALFQNHKKSNAKSAILFAENTPLTIKINENTVSGLAGDLFIEAIKLAKISNNFNISWTPWRRALFESTTKRNIFIVPIGDTEENKKKYNFIFKILSDNIYIITLKPTIEIKNPHDIKKLKSIGYIAGAPYEPIFKKYNFEKMIEPSNDGDYVVAKLLAKRVDGFLAAYENGIYKLRKAHVEKSRIQKGIPLGKINWYFGTNIKSTTEDINSLKNALNSLAKTPKYIEIYKKYGLTPPQN</sequence>
<name>A0A833JHV5_9BACT</name>
<evidence type="ECO:0000313" key="2">
    <source>
        <dbReference type="Proteomes" id="UP000442694"/>
    </source>
</evidence>
<dbReference type="SUPFAM" id="SSF53850">
    <property type="entry name" value="Periplasmic binding protein-like II"/>
    <property type="match status" value="1"/>
</dbReference>
<protein>
    <submittedName>
        <fullName evidence="1">Transporter substrate-binding domain-containing protein</fullName>
    </submittedName>
</protein>
<gene>
    <name evidence="1" type="ORF">GCL57_02365</name>
</gene>
<proteinExistence type="predicted"/>
<dbReference type="PANTHER" id="PTHR38834">
    <property type="entry name" value="PERIPLASMIC SUBSTRATE BINDING PROTEIN FAMILY 3"/>
    <property type="match status" value="1"/>
</dbReference>
<keyword evidence="2" id="KW-1185">Reference proteome</keyword>
<dbReference type="Gene3D" id="3.40.190.10">
    <property type="entry name" value="Periplasmic binding protein-like II"/>
    <property type="match status" value="2"/>
</dbReference>